<name>A0A7W3XSZ9_9BACL</name>
<evidence type="ECO:0000313" key="1">
    <source>
        <dbReference type="EMBL" id="MBA9087096.1"/>
    </source>
</evidence>
<dbReference type="EMBL" id="JACJIP010000026">
    <property type="protein sequence ID" value="MBA9087096.1"/>
    <property type="molecule type" value="Genomic_DNA"/>
</dbReference>
<dbReference type="Proteomes" id="UP000567067">
    <property type="component" value="Unassembled WGS sequence"/>
</dbReference>
<accession>A0A7W3XSZ9</accession>
<reference evidence="1 2" key="1">
    <citation type="submission" date="2020-08" db="EMBL/GenBank/DDBJ databases">
        <title>Genomic Encyclopedia of Type Strains, Phase III (KMG-III): the genomes of soil and plant-associated and newly described type strains.</title>
        <authorList>
            <person name="Whitman W."/>
        </authorList>
    </citation>
    <scope>NUCLEOTIDE SEQUENCE [LARGE SCALE GENOMIC DNA]</scope>
    <source>
        <strain evidence="1 2">CECT 8693</strain>
    </source>
</reference>
<gene>
    <name evidence="1" type="ORF">FHR92_003577</name>
</gene>
<evidence type="ECO:0000313" key="2">
    <source>
        <dbReference type="Proteomes" id="UP000567067"/>
    </source>
</evidence>
<keyword evidence="2" id="KW-1185">Reference proteome</keyword>
<comment type="caution">
    <text evidence="1">The sequence shown here is derived from an EMBL/GenBank/DDBJ whole genome shotgun (WGS) entry which is preliminary data.</text>
</comment>
<protein>
    <submittedName>
        <fullName evidence="1">Uncharacterized protein</fullName>
    </submittedName>
</protein>
<dbReference type="AlphaFoldDB" id="A0A7W3XSZ9"/>
<sequence>MSIYLSNYIHVHAAYNQNICHLYYSFSLFYPCRSELLIKHPKHDFDLH</sequence>
<organism evidence="1 2">
    <name type="scientific">Fontibacillus solani</name>
    <dbReference type="NCBI Taxonomy" id="1572857"/>
    <lineage>
        <taxon>Bacteria</taxon>
        <taxon>Bacillati</taxon>
        <taxon>Bacillota</taxon>
        <taxon>Bacilli</taxon>
        <taxon>Bacillales</taxon>
        <taxon>Paenibacillaceae</taxon>
        <taxon>Fontibacillus</taxon>
    </lineage>
</organism>
<proteinExistence type="predicted"/>